<dbReference type="EMBL" id="CAEZTL010000028">
    <property type="protein sequence ID" value="CAB4566444.1"/>
    <property type="molecule type" value="Genomic_DNA"/>
</dbReference>
<feature type="domain" description="DinB-like" evidence="1">
    <location>
        <begin position="8"/>
        <end position="143"/>
    </location>
</feature>
<evidence type="ECO:0000259" key="1">
    <source>
        <dbReference type="Pfam" id="PF12867"/>
    </source>
</evidence>
<sequence>MSEQLALFDRHTNEFLDALALIPDSKRKISVDGEWSAAFIVHHTADVEVHFAARYLLLLGADNPPLIFFDENLYPDRLDYAGRTLSKSLAAIVGIRTMMSETLGKLQSADWDRTMTHGDGKTATLSRLVEKADGHIVSHTEQLKSLAALL</sequence>
<protein>
    <submittedName>
        <fullName evidence="2">Unannotated protein</fullName>
    </submittedName>
</protein>
<accession>A0A6J6DTA2</accession>
<dbReference type="InterPro" id="IPR024775">
    <property type="entry name" value="DinB-like"/>
</dbReference>
<gene>
    <name evidence="2" type="ORF">UFOPK1683_00428</name>
</gene>
<dbReference type="AlphaFoldDB" id="A0A6J6DTA2"/>
<dbReference type="InterPro" id="IPR034660">
    <property type="entry name" value="DinB/YfiT-like"/>
</dbReference>
<dbReference type="Pfam" id="PF12867">
    <property type="entry name" value="DinB_2"/>
    <property type="match status" value="1"/>
</dbReference>
<evidence type="ECO:0000313" key="2">
    <source>
        <dbReference type="EMBL" id="CAB4566444.1"/>
    </source>
</evidence>
<reference evidence="2" key="1">
    <citation type="submission" date="2020-05" db="EMBL/GenBank/DDBJ databases">
        <authorList>
            <person name="Chiriac C."/>
            <person name="Salcher M."/>
            <person name="Ghai R."/>
            <person name="Kavagutti S V."/>
        </authorList>
    </citation>
    <scope>NUCLEOTIDE SEQUENCE</scope>
</reference>
<organism evidence="2">
    <name type="scientific">freshwater metagenome</name>
    <dbReference type="NCBI Taxonomy" id="449393"/>
    <lineage>
        <taxon>unclassified sequences</taxon>
        <taxon>metagenomes</taxon>
        <taxon>ecological metagenomes</taxon>
    </lineage>
</organism>
<dbReference type="Gene3D" id="1.20.120.450">
    <property type="entry name" value="dinb family like domain"/>
    <property type="match status" value="1"/>
</dbReference>
<proteinExistence type="predicted"/>
<dbReference type="SUPFAM" id="SSF109854">
    <property type="entry name" value="DinB/YfiT-like putative metalloenzymes"/>
    <property type="match status" value="1"/>
</dbReference>
<name>A0A6J6DTA2_9ZZZZ</name>